<dbReference type="InterPro" id="IPR016024">
    <property type="entry name" value="ARM-type_fold"/>
</dbReference>
<dbReference type="VEuPathDB" id="FungiDB:PGUG_03446"/>
<evidence type="ECO:0000259" key="1">
    <source>
        <dbReference type="Pfam" id="PF23099"/>
    </source>
</evidence>
<dbReference type="GO" id="GO:0030686">
    <property type="term" value="C:90S preribosome"/>
    <property type="evidence" value="ECO:0007669"/>
    <property type="project" value="TreeGrafter"/>
</dbReference>
<dbReference type="RefSeq" id="XP_001484065.2">
    <property type="nucleotide sequence ID" value="XM_001484015.1"/>
</dbReference>
<dbReference type="EMBL" id="CH408158">
    <property type="protein sequence ID" value="EDK39348.2"/>
    <property type="molecule type" value="Genomic_DNA"/>
</dbReference>
<dbReference type="OrthoDB" id="360653at2759"/>
<reference evidence="2 3" key="1">
    <citation type="journal article" date="2009" name="Nature">
        <title>Evolution of pathogenicity and sexual reproduction in eight Candida genomes.</title>
        <authorList>
            <person name="Butler G."/>
            <person name="Rasmussen M.D."/>
            <person name="Lin M.F."/>
            <person name="Santos M.A."/>
            <person name="Sakthikumar S."/>
            <person name="Munro C.A."/>
            <person name="Rheinbay E."/>
            <person name="Grabherr M."/>
            <person name="Forche A."/>
            <person name="Reedy J.L."/>
            <person name="Agrafioti I."/>
            <person name="Arnaud M.B."/>
            <person name="Bates S."/>
            <person name="Brown A.J."/>
            <person name="Brunke S."/>
            <person name="Costanzo M.C."/>
            <person name="Fitzpatrick D.A."/>
            <person name="de Groot P.W."/>
            <person name="Harris D."/>
            <person name="Hoyer L.L."/>
            <person name="Hube B."/>
            <person name="Klis F.M."/>
            <person name="Kodira C."/>
            <person name="Lennard N."/>
            <person name="Logue M.E."/>
            <person name="Martin R."/>
            <person name="Neiman A.M."/>
            <person name="Nikolaou E."/>
            <person name="Quail M.A."/>
            <person name="Quinn J."/>
            <person name="Santos M.C."/>
            <person name="Schmitzberger F.F."/>
            <person name="Sherlock G."/>
            <person name="Shah P."/>
            <person name="Silverstein K.A."/>
            <person name="Skrzypek M.S."/>
            <person name="Soll D."/>
            <person name="Staggs R."/>
            <person name="Stansfield I."/>
            <person name="Stumpf M.P."/>
            <person name="Sudbery P.E."/>
            <person name="Srikantha T."/>
            <person name="Zeng Q."/>
            <person name="Berman J."/>
            <person name="Berriman M."/>
            <person name="Heitman J."/>
            <person name="Gow N.A."/>
            <person name="Lorenz M.C."/>
            <person name="Birren B.W."/>
            <person name="Kellis M."/>
            <person name="Cuomo C.A."/>
        </authorList>
    </citation>
    <scope>NUCLEOTIDE SEQUENCE [LARGE SCALE GENOMIC DNA]</scope>
    <source>
        <strain evidence="3">ATCC 6260 / CBS 566 / DSM 6381 / JCM 1539 / NBRC 10279 / NRRL Y-324</strain>
    </source>
</reference>
<dbReference type="KEGG" id="pgu:PGUG_03446"/>
<feature type="domain" description="U3 small nucleolar RNA-associated protein 20 C-terminal" evidence="1">
    <location>
        <begin position="104"/>
        <end position="359"/>
    </location>
</feature>
<dbReference type="GeneID" id="5125987"/>
<dbReference type="Proteomes" id="UP000001997">
    <property type="component" value="Unassembled WGS sequence"/>
</dbReference>
<dbReference type="SUPFAM" id="SSF48371">
    <property type="entry name" value="ARM repeat"/>
    <property type="match status" value="1"/>
</dbReference>
<dbReference type="Pfam" id="PF23099">
    <property type="entry name" value="UTP20_C"/>
    <property type="match status" value="1"/>
</dbReference>
<dbReference type="AlphaFoldDB" id="A5DJJ5"/>
<dbReference type="PANTHER" id="PTHR17695">
    <property type="entry name" value="SMALL SUBUNIT PROCESSOME COMPONENT 20 HOMOLOG"/>
    <property type="match status" value="1"/>
</dbReference>
<dbReference type="InParanoid" id="A5DJJ5"/>
<dbReference type="eggNOG" id="KOG1823">
    <property type="taxonomic scope" value="Eukaryota"/>
</dbReference>
<gene>
    <name evidence="2" type="ORF">PGUG_03446</name>
</gene>
<dbReference type="STRING" id="294746.A5DJJ5"/>
<keyword evidence="3" id="KW-1185">Reference proteome</keyword>
<dbReference type="GO" id="GO:0032040">
    <property type="term" value="C:small-subunit processome"/>
    <property type="evidence" value="ECO:0007669"/>
    <property type="project" value="TreeGrafter"/>
</dbReference>
<dbReference type="InterPro" id="IPR057525">
    <property type="entry name" value="UTP20_C"/>
</dbReference>
<organism evidence="2 3">
    <name type="scientific">Meyerozyma guilliermondii (strain ATCC 6260 / CBS 566 / DSM 6381 / JCM 1539 / NBRC 10279 / NRRL Y-324)</name>
    <name type="common">Yeast</name>
    <name type="synonym">Candida guilliermondii</name>
    <dbReference type="NCBI Taxonomy" id="294746"/>
    <lineage>
        <taxon>Eukaryota</taxon>
        <taxon>Fungi</taxon>
        <taxon>Dikarya</taxon>
        <taxon>Ascomycota</taxon>
        <taxon>Saccharomycotina</taxon>
        <taxon>Pichiomycetes</taxon>
        <taxon>Debaryomycetaceae</taxon>
        <taxon>Meyerozyma</taxon>
    </lineage>
</organism>
<accession>A5DJJ5</accession>
<dbReference type="PANTHER" id="PTHR17695:SF11">
    <property type="entry name" value="SMALL SUBUNIT PROCESSOME COMPONENT 20 HOMOLOG"/>
    <property type="match status" value="1"/>
</dbReference>
<evidence type="ECO:0000313" key="3">
    <source>
        <dbReference type="Proteomes" id="UP000001997"/>
    </source>
</evidence>
<proteinExistence type="predicted"/>
<protein>
    <recommendedName>
        <fullName evidence="1">U3 small nucleolar RNA-associated protein 20 C-terminal domain-containing protein</fullName>
    </recommendedName>
</protein>
<name>A5DJJ5_PICGU</name>
<sequence length="385" mass="44386">MAASILKNLLGKASKETLQTLETYFFAWMNQKGNTMLLRCGLNVYNIYIDEFGFNFNAKLDDLAIGNIDTLLKEGENKDGSSTQHAEWEDIYSSLVTFSSVAQSNSKGIFTKRFEGLWKKVFSVLLYPHSWVRLVASRLVGMYLARRDEAEINVTSYETQTIAYRLLRQLSAPSITEELGEYAMNNLLLITLQWQENSTPYEILEEREGETRYALATDFVLARICGLLRQDANQQDFVTSKKISLKLLKILSEKVSVKYLLEQSETIILALVNLIDLLSTNDSDETLRNLSQECLEVIESRLGVSDYTAVYARVQNIISQRRQDRKVKRAQTAIIAPDAFAKRKLRKHERFREKRKHEKDEKGYYKPKKRRTGVLSTVFYKVVHN</sequence>
<dbReference type="HOGENOM" id="CLU_717875_0_0_1"/>
<dbReference type="InterPro" id="IPR052575">
    <property type="entry name" value="SSU_processome_comp_20"/>
</dbReference>
<evidence type="ECO:0000313" key="2">
    <source>
        <dbReference type="EMBL" id="EDK39348.2"/>
    </source>
</evidence>